<keyword evidence="5 9" id="KW-0106">Calcium</keyword>
<dbReference type="GO" id="GO:0005911">
    <property type="term" value="C:cell-cell junction"/>
    <property type="evidence" value="ECO:0007669"/>
    <property type="project" value="TreeGrafter"/>
</dbReference>
<dbReference type="PRINTS" id="PR00205">
    <property type="entry name" value="CADHERIN"/>
</dbReference>
<dbReference type="FunFam" id="2.60.40.60:FF:000033">
    <property type="entry name" value="FAT atypical cadherin 1"/>
    <property type="match status" value="1"/>
</dbReference>
<dbReference type="InterPro" id="IPR015919">
    <property type="entry name" value="Cadherin-like_sf"/>
</dbReference>
<proteinExistence type="predicted"/>
<feature type="domain" description="Cadherin" evidence="12">
    <location>
        <begin position="130"/>
        <end position="280"/>
    </location>
</feature>
<feature type="compositionally biased region" description="Low complexity" evidence="10">
    <location>
        <begin position="1871"/>
        <end position="1888"/>
    </location>
</feature>
<feature type="compositionally biased region" description="Low complexity" evidence="10">
    <location>
        <begin position="1822"/>
        <end position="1862"/>
    </location>
</feature>
<dbReference type="FunFam" id="2.60.40.60:FF:000050">
    <property type="entry name" value="protocadherin-15 isoform X1"/>
    <property type="match status" value="1"/>
</dbReference>
<dbReference type="CDD" id="cd11304">
    <property type="entry name" value="Cadherin_repeat"/>
    <property type="match status" value="10"/>
</dbReference>
<dbReference type="SMART" id="SM00112">
    <property type="entry name" value="CA"/>
    <property type="match status" value="11"/>
</dbReference>
<evidence type="ECO:0000256" key="3">
    <source>
        <dbReference type="ARBA" id="ARBA00022729"/>
    </source>
</evidence>
<dbReference type="Gene3D" id="2.60.40.60">
    <property type="entry name" value="Cadherins"/>
    <property type="match status" value="10"/>
</dbReference>
<feature type="domain" description="Cadherin" evidence="12">
    <location>
        <begin position="1160"/>
        <end position="1274"/>
    </location>
</feature>
<dbReference type="GO" id="GO:0048839">
    <property type="term" value="P:inner ear development"/>
    <property type="evidence" value="ECO:0007669"/>
    <property type="project" value="InterPro"/>
</dbReference>
<dbReference type="FunFam" id="2.60.40.60:FF:000057">
    <property type="entry name" value="protocadherin-15 isoform X1"/>
    <property type="match status" value="1"/>
</dbReference>
<dbReference type="GO" id="GO:0005886">
    <property type="term" value="C:plasma membrane"/>
    <property type="evidence" value="ECO:0007669"/>
    <property type="project" value="InterPro"/>
</dbReference>
<name>A0A8C1LYA6_CYPCA</name>
<dbReference type="GO" id="GO:0007605">
    <property type="term" value="P:sensory perception of sound"/>
    <property type="evidence" value="ECO:0007669"/>
    <property type="project" value="InterPro"/>
</dbReference>
<dbReference type="InterPro" id="IPR050971">
    <property type="entry name" value="Cadherin-domain_protein"/>
</dbReference>
<protein>
    <submittedName>
        <fullName evidence="13">Protocadherin-related 15a</fullName>
    </submittedName>
</protein>
<keyword evidence="3" id="KW-0732">Signal</keyword>
<keyword evidence="14" id="KW-1185">Reference proteome</keyword>
<dbReference type="Gene3D" id="2.60.40.3430">
    <property type="match status" value="1"/>
</dbReference>
<feature type="domain" description="Cadherin" evidence="12">
    <location>
        <begin position="942"/>
        <end position="1050"/>
    </location>
</feature>
<feature type="region of interest" description="Disordered" evidence="10">
    <location>
        <begin position="1452"/>
        <end position="1472"/>
    </location>
</feature>
<evidence type="ECO:0000256" key="1">
    <source>
        <dbReference type="ARBA" id="ARBA00004167"/>
    </source>
</evidence>
<evidence type="ECO:0000259" key="12">
    <source>
        <dbReference type="PROSITE" id="PS50268"/>
    </source>
</evidence>
<evidence type="ECO:0000256" key="6">
    <source>
        <dbReference type="ARBA" id="ARBA00022889"/>
    </source>
</evidence>
<feature type="region of interest" description="Disordered" evidence="10">
    <location>
        <begin position="1530"/>
        <end position="1552"/>
    </location>
</feature>
<evidence type="ECO:0000256" key="8">
    <source>
        <dbReference type="ARBA" id="ARBA00023136"/>
    </source>
</evidence>
<evidence type="ECO:0000256" key="4">
    <source>
        <dbReference type="ARBA" id="ARBA00022737"/>
    </source>
</evidence>
<reference evidence="13" key="1">
    <citation type="submission" date="2025-08" db="UniProtKB">
        <authorList>
            <consortium name="Ensembl"/>
        </authorList>
    </citation>
    <scope>IDENTIFICATION</scope>
</reference>
<evidence type="ECO:0000256" key="9">
    <source>
        <dbReference type="PROSITE-ProRule" id="PRU00043"/>
    </source>
</evidence>
<dbReference type="FunFam" id="2.60.40.60:FF:000047">
    <property type="entry name" value="protocadherin-15 isoform X1"/>
    <property type="match status" value="1"/>
</dbReference>
<dbReference type="GO" id="GO:0009653">
    <property type="term" value="P:anatomical structure morphogenesis"/>
    <property type="evidence" value="ECO:0007669"/>
    <property type="project" value="UniProtKB-ARBA"/>
</dbReference>
<dbReference type="PROSITE" id="PS50268">
    <property type="entry name" value="CADHERIN_2"/>
    <property type="match status" value="10"/>
</dbReference>
<keyword evidence="8 11" id="KW-0472">Membrane</keyword>
<feature type="compositionally biased region" description="Low complexity" evidence="10">
    <location>
        <begin position="1771"/>
        <end position="1815"/>
    </location>
</feature>
<evidence type="ECO:0000313" key="13">
    <source>
        <dbReference type="Ensembl" id="ENSCCRP00010066837.1"/>
    </source>
</evidence>
<feature type="domain" description="Cadherin" evidence="12">
    <location>
        <begin position="293"/>
        <end position="410"/>
    </location>
</feature>
<feature type="domain" description="Cadherin" evidence="12">
    <location>
        <begin position="734"/>
        <end position="834"/>
    </location>
</feature>
<feature type="compositionally biased region" description="Polar residues" evidence="10">
    <location>
        <begin position="2012"/>
        <end position="2024"/>
    </location>
</feature>
<evidence type="ECO:0000256" key="11">
    <source>
        <dbReference type="SAM" id="Phobius"/>
    </source>
</evidence>
<dbReference type="GO" id="GO:0007156">
    <property type="term" value="P:homophilic cell adhesion via plasma membrane adhesion molecules"/>
    <property type="evidence" value="ECO:0007669"/>
    <property type="project" value="InterPro"/>
</dbReference>
<dbReference type="FunFam" id="2.60.40.60:FF:000070">
    <property type="entry name" value="protocadherin-15 isoform X1"/>
    <property type="match status" value="1"/>
</dbReference>
<dbReference type="PANTHER" id="PTHR24025:SF23">
    <property type="entry name" value="NEURAL-CADHERIN"/>
    <property type="match status" value="1"/>
</dbReference>
<reference evidence="13" key="2">
    <citation type="submission" date="2025-09" db="UniProtKB">
        <authorList>
            <consortium name="Ensembl"/>
        </authorList>
    </citation>
    <scope>IDENTIFICATION</scope>
</reference>
<dbReference type="InterPro" id="IPR056989">
    <property type="entry name" value="PCDH15_12th_dom"/>
</dbReference>
<dbReference type="InterPro" id="IPR020894">
    <property type="entry name" value="Cadherin_CS"/>
</dbReference>
<feature type="compositionally biased region" description="Basic and acidic residues" evidence="10">
    <location>
        <begin position="1583"/>
        <end position="1600"/>
    </location>
</feature>
<accession>A0A8C1LYA6</accession>
<keyword evidence="2 11" id="KW-0812">Transmembrane</keyword>
<dbReference type="FunFam" id="2.60.40.60:FF:000055">
    <property type="entry name" value="protocadherin-15 isoform X1"/>
    <property type="match status" value="1"/>
</dbReference>
<keyword evidence="6" id="KW-0130">Cell adhesion</keyword>
<dbReference type="InterPro" id="IPR002126">
    <property type="entry name" value="Cadherin-like_dom"/>
</dbReference>
<feature type="compositionally biased region" description="Basic and acidic residues" evidence="10">
    <location>
        <begin position="1640"/>
        <end position="1655"/>
    </location>
</feature>
<feature type="domain" description="Cadherin" evidence="12">
    <location>
        <begin position="632"/>
        <end position="732"/>
    </location>
</feature>
<dbReference type="InterPro" id="IPR030718">
    <property type="entry name" value="EC_dom_sf"/>
</dbReference>
<dbReference type="PANTHER" id="PTHR24025">
    <property type="entry name" value="DESMOGLEIN FAMILY MEMBER"/>
    <property type="match status" value="1"/>
</dbReference>
<feature type="domain" description="Cadherin" evidence="12">
    <location>
        <begin position="1052"/>
        <end position="1159"/>
    </location>
</feature>
<feature type="region of interest" description="Disordered" evidence="10">
    <location>
        <begin position="1569"/>
        <end position="2024"/>
    </location>
</feature>
<dbReference type="Pfam" id="PF18432">
    <property type="entry name" value="ECD"/>
    <property type="match status" value="1"/>
</dbReference>
<dbReference type="Proteomes" id="UP000694427">
    <property type="component" value="Unplaced"/>
</dbReference>
<feature type="compositionally biased region" description="Low complexity" evidence="10">
    <location>
        <begin position="1934"/>
        <end position="1953"/>
    </location>
</feature>
<feature type="domain" description="Cadherin" evidence="12">
    <location>
        <begin position="835"/>
        <end position="941"/>
    </location>
</feature>
<dbReference type="GO" id="GO:0005509">
    <property type="term" value="F:calcium ion binding"/>
    <property type="evidence" value="ECO:0007669"/>
    <property type="project" value="UniProtKB-UniRule"/>
</dbReference>
<feature type="compositionally biased region" description="Basic and acidic residues" evidence="10">
    <location>
        <begin position="1675"/>
        <end position="1708"/>
    </location>
</feature>
<keyword evidence="4" id="KW-0677">Repeat</keyword>
<dbReference type="SUPFAM" id="SSF49313">
    <property type="entry name" value="Cadherin-like"/>
    <property type="match status" value="10"/>
</dbReference>
<evidence type="ECO:0000256" key="10">
    <source>
        <dbReference type="SAM" id="MobiDB-lite"/>
    </source>
</evidence>
<feature type="compositionally biased region" description="Acidic residues" evidence="10">
    <location>
        <begin position="1656"/>
        <end position="1674"/>
    </location>
</feature>
<dbReference type="FunFam" id="2.60.40.60:FF:000020">
    <property type="entry name" value="Dachsous cadherin-related 1b"/>
    <property type="match status" value="1"/>
</dbReference>
<keyword evidence="7 11" id="KW-1133">Transmembrane helix</keyword>
<feature type="domain" description="Cadherin" evidence="12">
    <location>
        <begin position="411"/>
        <end position="524"/>
    </location>
</feature>
<dbReference type="Ensembl" id="ENSCCRT00010073714.1">
    <property type="protein sequence ID" value="ENSCCRP00010066837.1"/>
    <property type="gene ID" value="ENSCCRG00010023104.1"/>
</dbReference>
<dbReference type="Pfam" id="PF23206">
    <property type="entry name" value="PCDH15_12th"/>
    <property type="match status" value="1"/>
</dbReference>
<dbReference type="Pfam" id="PF00028">
    <property type="entry name" value="Cadherin"/>
    <property type="match status" value="7"/>
</dbReference>
<dbReference type="InterPro" id="IPR041149">
    <property type="entry name" value="EC_dom"/>
</dbReference>
<sequence>HGCYCPDLCWEGNVEPGPHGTLIEYSFLANLFLSGTVLVENMQINGRAQDPDRTISLTLLDNYDYWVILDPALQRLYLNSTGRVLDRDPPSSITTIVVQIQCTNELVGTIILHEVRIVVRDRNDNTPRFQQPRYYVSVNELTPVGTTIFTGFSGNNGAMDIDDGPNGQIEYAIQYNPNDPVLHPIKQTFCTVTLWVNFQTAMFYLKFSVSLSQMSNRTVRVAGTLSGNIVLAERLNYEERTRYLIIVQANDRAPYPGTRRTATTTLTLDVSDGDDLGPMFLPCVLVNNTQDCNPITYRLAIPELTEPSKLNPLNVTPPIRAIDQDRNIQPPSDRPGILYFLLVGQPATYPEFFSLNRSTAELRLLKPVDRELYQRFNLVIKAEQDNGHPLPAYANLQIEILDENNQAPYFQRSSYQGFISESASVGTTISGSANLTAPLGIIALDNDIEETKDPQLKITLNDYTSIFSVTSTGITRYLTLLKPVDREIQTNYTLTLVASDGVQQSRPVTVDILVIDANDNTPTFSQVSYSVEIFTNMLPGETILQLTAQDADAGLNGLITYAILAGDQGDFIINNRTGRITLAPGVTLSVGRSYALTVRASDNAPDPERRSSITTVYIEVLPPNNQSPPRFPLQTYNLEISEAMRIGAILLNLQATDRELDPITYQIASGDPQQVFNLSRTIGLLLLAKPLDRETIDQYRLIVTASDGHPGGISTATVSIVITDVNDNDPTFDLTLPRNLTVREEEANVFVGQVRATDPDGGLNGQVQYRLLSFVSLFTINATGSIFTAVPLDRETRSRYDLIVEASDGAVDPRRTTITLLVEVTDINDNSPVFSQPIYTVNVPENTPAGTVILRLSAVDADLISNVTYRIKTEAARQLFAVNRLTGAVSVLQALDFEDLATGNSTYTFEVEALDHGGVLPPGTATVIVRITDMNDFSPVFRQALYKGLVAPNAEKGTVITTVLAEDQDPPGMPASKVRYRVDQDLSLYSGSIFDVETDTGRVITKVNLNEQPNAIFRLVVIAYDEGEPVKMNRTTVEITVLQPSRIPIFTEEEYRFSPVSENAPVRTPVGMILAAAVNTTVFYSIVSGSEGGEFTVNNRTGIIYTNKLLDYESVTSYVLRVQADSLAVILANLRVPSKTNTAKVFIDVQDENDHPPVFTRSLYIGGVTEDTKTFTTVLKVVATDVDTGNYSKMAYRLIIPPTPEGQDSFVIEPYTGVIKSAIMFRNMRRSYFKFQVIATDNYGQGLSSRADVVVSVVNALDMQVVVSNVPPTVVEENKEQLISILERYVQDQIPGAKVIVESIGPRRHGEGYELEDYSKSDLQVYAIDPLTNRAISRQELFKFLDGKILDINKEFQPYLGEGGRILEIRSPDIVASVKKAAQAVGYTEGALLALAIIIILCCIPAILIVMVTYKQHWFLNYLMSVPNDNQPHKGRGRGKHVGFQDFPPEDEIEQAEPDVPSEEPAEAEAEESKAAKRLKSVMKLSKFLAAGKKTEPTSPWKKAKIFPMIFGKGKKDKDYAKLTSARRIDSQESLTGGASPVASIDGTSSARSRLGKVLKRINLANKLQLRRKSQSTISRSSASEKDESAAESEREEKKSKVSISVSEPEASGSGSEAESRKKASDEEESSERSSVAGSTDEKDYLKVDLDRDDANESTVDSESEPEEPDESDEESKSKSETEKSGTEKDSEAESATEKESETEKESGSEEESGSQEESGSGKTSGTEISGTEKSGTEEESSAEKSSATEKESEEESEEDKGSEGTEESGSEPSSARSSMKSSRTKGSSERSSAGTRSSRSGSVSGSASGPPSGSESGGSSKGSSVSSSQASVSGEESSGEIGSASGSEEASGTEISGSAASDDTESDAVSVTGSERSSTSSRSAGGSRRSRKSIITRSSQDTIDEESEEEEEASEEEEDEEEDETAESRESASEMSEGSISRRSSVISAAESGGTPYAAESSVQSSDETFGGLSPITEVDEDALTSGGVLDREHDTTSTGEDSGPDVQRNRIPNISSHSNINGSVYLAQNGTIIRTRRPPYPNNLKLGSPTRLGKQFKKLDKLGVTHEEHLPLNITEDNGPTISTTTAHSYVTDHNLNSKECSVMGPNSIGPKSNIDKARLEQDKGCFEQESSVDNGKIKESVESPCEQTLSDEEELWMGPWNNLHIPMTKL</sequence>
<dbReference type="GO" id="GO:0032420">
    <property type="term" value="C:stereocilium"/>
    <property type="evidence" value="ECO:0007669"/>
    <property type="project" value="InterPro"/>
</dbReference>
<evidence type="ECO:0000313" key="14">
    <source>
        <dbReference type="Proteomes" id="UP000694427"/>
    </source>
</evidence>
<comment type="subcellular location">
    <subcellularLocation>
        <location evidence="1">Membrane</location>
        <topology evidence="1">Single-pass membrane protein</topology>
    </subcellularLocation>
</comment>
<feature type="compositionally biased region" description="Acidic residues" evidence="10">
    <location>
        <begin position="1452"/>
        <end position="1470"/>
    </location>
</feature>
<evidence type="ECO:0000256" key="2">
    <source>
        <dbReference type="ARBA" id="ARBA00022692"/>
    </source>
</evidence>
<feature type="compositionally biased region" description="Low complexity" evidence="10">
    <location>
        <begin position="1716"/>
        <end position="1734"/>
    </location>
</feature>
<organism evidence="13 14">
    <name type="scientific">Cyprinus carpio</name>
    <name type="common">Common carp</name>
    <dbReference type="NCBI Taxonomy" id="7962"/>
    <lineage>
        <taxon>Eukaryota</taxon>
        <taxon>Metazoa</taxon>
        <taxon>Chordata</taxon>
        <taxon>Craniata</taxon>
        <taxon>Vertebrata</taxon>
        <taxon>Euteleostomi</taxon>
        <taxon>Actinopterygii</taxon>
        <taxon>Neopterygii</taxon>
        <taxon>Teleostei</taxon>
        <taxon>Ostariophysi</taxon>
        <taxon>Cypriniformes</taxon>
        <taxon>Cyprinidae</taxon>
        <taxon>Cyprininae</taxon>
        <taxon>Cyprinus</taxon>
    </lineage>
</organism>
<evidence type="ECO:0000256" key="5">
    <source>
        <dbReference type="ARBA" id="ARBA00022837"/>
    </source>
</evidence>
<feature type="domain" description="Cadherin" evidence="12">
    <location>
        <begin position="525"/>
        <end position="631"/>
    </location>
</feature>
<dbReference type="PROSITE" id="PS00232">
    <property type="entry name" value="CADHERIN_1"/>
    <property type="match status" value="5"/>
</dbReference>
<feature type="compositionally biased region" description="Acidic residues" evidence="10">
    <location>
        <begin position="1752"/>
        <end position="1770"/>
    </location>
</feature>
<evidence type="ECO:0000256" key="7">
    <source>
        <dbReference type="ARBA" id="ARBA00022989"/>
    </source>
</evidence>
<feature type="transmembrane region" description="Helical" evidence="11">
    <location>
        <begin position="1391"/>
        <end position="1414"/>
    </location>
</feature>
<feature type="compositionally biased region" description="Low complexity" evidence="10">
    <location>
        <begin position="1602"/>
        <end position="1617"/>
    </location>
</feature>
<feature type="compositionally biased region" description="Acidic residues" evidence="10">
    <location>
        <begin position="1903"/>
        <end position="1926"/>
    </location>
</feature>